<comment type="caution">
    <text evidence="1">The sequence shown here is derived from an EMBL/GenBank/DDBJ whole genome shotgun (WGS) entry which is preliminary data.</text>
</comment>
<dbReference type="Proteomes" id="UP000027170">
    <property type="component" value="Unassembled WGS sequence"/>
</dbReference>
<accession>A0A066TNT4</accession>
<evidence type="ECO:0000313" key="2">
    <source>
        <dbReference type="Proteomes" id="UP000027170"/>
    </source>
</evidence>
<dbReference type="EMBL" id="JFZV01000038">
    <property type="protein sequence ID" value="KDN13736.1"/>
    <property type="molecule type" value="Genomic_DNA"/>
</dbReference>
<protein>
    <submittedName>
        <fullName evidence="1">Uncharacterized protein</fullName>
    </submittedName>
</protein>
<gene>
    <name evidence="1" type="ORF">SALWKB29_2229</name>
</gene>
<organism evidence="1 2">
    <name type="scientific">Snodgrassella communis</name>
    <dbReference type="NCBI Taxonomy" id="2946699"/>
    <lineage>
        <taxon>Bacteria</taxon>
        <taxon>Pseudomonadati</taxon>
        <taxon>Pseudomonadota</taxon>
        <taxon>Betaproteobacteria</taxon>
        <taxon>Neisseriales</taxon>
        <taxon>Neisseriaceae</taxon>
        <taxon>Snodgrassella</taxon>
    </lineage>
</organism>
<dbReference type="AlphaFoldDB" id="A0A066TNT4"/>
<keyword evidence="2" id="KW-1185">Reference proteome</keyword>
<reference evidence="1 2" key="1">
    <citation type="submission" date="2014-03" db="EMBL/GenBank/DDBJ databases">
        <title>The genomes of two eusocial bee gut symbionts.</title>
        <authorList>
            <person name="Kwong W.K."/>
            <person name="Engel P."/>
            <person name="Koch H."/>
            <person name="Moran N.A."/>
        </authorList>
    </citation>
    <scope>NUCLEOTIDE SEQUENCE [LARGE SCALE GENOMIC DNA]</scope>
    <source>
        <strain evidence="2">wkB29</strain>
    </source>
</reference>
<proteinExistence type="predicted"/>
<name>A0A066TNT4_9NEIS</name>
<evidence type="ECO:0000313" key="1">
    <source>
        <dbReference type="EMBL" id="KDN13736.1"/>
    </source>
</evidence>
<sequence length="53" mass="5074">MGGGGGIDADVVGFEAEQVSGLCCTAVKVDVVAGIEGYFVAADQAAVADVLGA</sequence>